<dbReference type="AlphaFoldDB" id="A0A1T5ARF5"/>
<sequence>MRKKIQLSILMLAFVGLQLQAQTMKSPSQTKLVEKVTRKGTELVIPYEKYVLPNGLTVIVHEDHSDPIVHVDVTYHVGSAREEVGKSGFAHFFEHMMFQGSDNVGDEAHFKIISEAGGTLNGSTNRDRTNYYETLPSNQLETALWLEADRMGFLLDAVTQKKFEIQRSTVKNERGQNYDNRPYGLVYEKASAALYPYGHPYSWTTIGYLEDLNRGNVNDLKNFFLRWYGPNNATLTVGGDVTPAQVVKLAEKYFGPIQKGPEVQNVKLPMPVLDKDRYISYEDNVRFPMLQMTFPSAPRFSPDEVPLDLLAEIIGSGKNSILYKNLVKTQKAVQASASNPASELGGEFSITVLPFPTQTLADMEKLVREALLEFEKTGISDDALTRFKVSYETGEINTLSSVAGKTSALAAYQTFTGNPNYLPLDLKRYKAVTKEDVMRVYNKYIKGKHAVILSVVPKGKAATVTAADNFKVDESGYVAPKDQYSGLTYNKAKDNFDRKIRPASGANPVVNVPAYWTDKTPNGVRIIGAKNDEVPTVTMLVSIKGGHKLEAKDPSKAGIASLTASMLNEASQKYSSEEIASQLEKLGSSISFYSGSDRMNIQVQSLAKNLDATLALLEERMLHPRFDQADFDRLKKQTLESIANQSTQAPVVASNVYNKLLYGEGNIMAIPSIGTTASVGSITLDDVKKFYNDNFSASVADIVVVGDTEQKVIMPKLAFLSKWQAKPVQIPADAKPATIDKTKIYLVNKDKAAQSEIRIGYMALPFDATGEYYRAGIMNYILGGAFNSRINLNLREDKGYTYGAGSGFSGTESAGPYTASAGVRTNVSDSSVVEFMKEIKRYKEEGITDAELAFVKSAIGQSDARKYETGFQKASFLNNIIRYNLDEGFVQKQNDILKNITKAEINALAAKHLPVDKMNIVIVGDKAAIKPGLEKLGYEVVEVDSDGKLL</sequence>
<feature type="chain" id="PRO_5012436814" evidence="2">
    <location>
        <begin position="22"/>
        <end position="950"/>
    </location>
</feature>
<dbReference type="InterPro" id="IPR007863">
    <property type="entry name" value="Peptidase_M16_C"/>
</dbReference>
<feature type="domain" description="Peptidase M16 C-terminal" evidence="4">
    <location>
        <begin position="217"/>
        <end position="386"/>
    </location>
</feature>
<dbReference type="OrthoDB" id="9811314at2"/>
<dbReference type="Pfam" id="PF00675">
    <property type="entry name" value="Peptidase_M16"/>
    <property type="match status" value="2"/>
</dbReference>
<dbReference type="PANTHER" id="PTHR11851:SF49">
    <property type="entry name" value="MITOCHONDRIAL-PROCESSING PEPTIDASE SUBUNIT ALPHA"/>
    <property type="match status" value="1"/>
</dbReference>
<evidence type="ECO:0000256" key="2">
    <source>
        <dbReference type="SAM" id="SignalP"/>
    </source>
</evidence>
<evidence type="ECO:0000259" key="4">
    <source>
        <dbReference type="Pfam" id="PF05193"/>
    </source>
</evidence>
<dbReference type="Pfam" id="PF05193">
    <property type="entry name" value="Peptidase_M16_C"/>
    <property type="match status" value="2"/>
</dbReference>
<feature type="signal peptide" evidence="2">
    <location>
        <begin position="1"/>
        <end position="21"/>
    </location>
</feature>
<keyword evidence="5" id="KW-0378">Hydrolase</keyword>
<keyword evidence="6" id="KW-1185">Reference proteome</keyword>
<dbReference type="RefSeq" id="WP_079701488.1">
    <property type="nucleotide sequence ID" value="NZ_FUYR01000001.1"/>
</dbReference>
<dbReference type="EMBL" id="FUYR01000001">
    <property type="protein sequence ID" value="SKB37486.1"/>
    <property type="molecule type" value="Genomic_DNA"/>
</dbReference>
<proteinExistence type="inferred from homology"/>
<reference evidence="6" key="1">
    <citation type="submission" date="2017-02" db="EMBL/GenBank/DDBJ databases">
        <authorList>
            <person name="Varghese N."/>
            <person name="Submissions S."/>
        </authorList>
    </citation>
    <scope>NUCLEOTIDE SEQUENCE [LARGE SCALE GENOMIC DNA]</scope>
    <source>
        <strain evidence="6">DSM 22385</strain>
    </source>
</reference>
<feature type="domain" description="Peptidase M16 N-terminal" evidence="3">
    <location>
        <begin position="530"/>
        <end position="659"/>
    </location>
</feature>
<name>A0A1T5ARF5_9SPHI</name>
<evidence type="ECO:0000259" key="3">
    <source>
        <dbReference type="Pfam" id="PF00675"/>
    </source>
</evidence>
<dbReference type="InterPro" id="IPR050361">
    <property type="entry name" value="MPP/UQCRC_Complex"/>
</dbReference>
<protein>
    <submittedName>
        <fullName evidence="5">Zinc protease</fullName>
    </submittedName>
</protein>
<accession>A0A1T5ARF5</accession>
<dbReference type="Gene3D" id="3.30.830.10">
    <property type="entry name" value="Metalloenzyme, LuxS/M16 peptidase-like"/>
    <property type="match status" value="4"/>
</dbReference>
<gene>
    <name evidence="5" type="ORF">SAMN05661099_0958</name>
</gene>
<dbReference type="PANTHER" id="PTHR11851">
    <property type="entry name" value="METALLOPROTEASE"/>
    <property type="match status" value="1"/>
</dbReference>
<evidence type="ECO:0000256" key="1">
    <source>
        <dbReference type="ARBA" id="ARBA00007261"/>
    </source>
</evidence>
<feature type="domain" description="Peptidase M16 N-terminal" evidence="3">
    <location>
        <begin position="58"/>
        <end position="177"/>
    </location>
</feature>
<dbReference type="InterPro" id="IPR011249">
    <property type="entry name" value="Metalloenz_LuxS/M16"/>
</dbReference>
<comment type="similarity">
    <text evidence="1">Belongs to the peptidase M16 family.</text>
</comment>
<dbReference type="GO" id="GO:0046872">
    <property type="term" value="F:metal ion binding"/>
    <property type="evidence" value="ECO:0007669"/>
    <property type="project" value="InterPro"/>
</dbReference>
<evidence type="ECO:0000313" key="6">
    <source>
        <dbReference type="Proteomes" id="UP000189981"/>
    </source>
</evidence>
<dbReference type="Proteomes" id="UP000189981">
    <property type="component" value="Unassembled WGS sequence"/>
</dbReference>
<evidence type="ECO:0000313" key="5">
    <source>
        <dbReference type="EMBL" id="SKB37486.1"/>
    </source>
</evidence>
<dbReference type="InterPro" id="IPR011765">
    <property type="entry name" value="Pept_M16_N"/>
</dbReference>
<dbReference type="SUPFAM" id="SSF63411">
    <property type="entry name" value="LuxS/MPP-like metallohydrolase"/>
    <property type="match status" value="4"/>
</dbReference>
<organism evidence="5 6">
    <name type="scientific">Daejeonella lutea</name>
    <dbReference type="NCBI Taxonomy" id="572036"/>
    <lineage>
        <taxon>Bacteria</taxon>
        <taxon>Pseudomonadati</taxon>
        <taxon>Bacteroidota</taxon>
        <taxon>Sphingobacteriia</taxon>
        <taxon>Sphingobacteriales</taxon>
        <taxon>Sphingobacteriaceae</taxon>
        <taxon>Daejeonella</taxon>
    </lineage>
</organism>
<keyword evidence="2" id="KW-0732">Signal</keyword>
<keyword evidence="5" id="KW-0645">Protease</keyword>
<feature type="domain" description="Peptidase M16 C-terminal" evidence="4">
    <location>
        <begin position="681"/>
        <end position="857"/>
    </location>
</feature>
<dbReference type="GO" id="GO:0008233">
    <property type="term" value="F:peptidase activity"/>
    <property type="evidence" value="ECO:0007669"/>
    <property type="project" value="UniProtKB-KW"/>
</dbReference>
<dbReference type="STRING" id="572036.SAMN05661099_0958"/>
<dbReference type="GO" id="GO:0006508">
    <property type="term" value="P:proteolysis"/>
    <property type="evidence" value="ECO:0007669"/>
    <property type="project" value="UniProtKB-KW"/>
</dbReference>